<dbReference type="Gene3D" id="3.90.550.10">
    <property type="entry name" value="Spore Coat Polysaccharide Biosynthesis Protein SpsA, Chain A"/>
    <property type="match status" value="1"/>
</dbReference>
<dbReference type="InterPro" id="IPR029044">
    <property type="entry name" value="Nucleotide-diphossugar_trans"/>
</dbReference>
<comment type="caution">
    <text evidence="2">The sequence shown here is derived from an EMBL/GenBank/DDBJ whole genome shotgun (WGS) entry which is preliminary data.</text>
</comment>
<evidence type="ECO:0000259" key="1">
    <source>
        <dbReference type="Pfam" id="PF00535"/>
    </source>
</evidence>
<dbReference type="SUPFAM" id="SSF53448">
    <property type="entry name" value="Nucleotide-diphospho-sugar transferases"/>
    <property type="match status" value="1"/>
</dbReference>
<reference evidence="2" key="1">
    <citation type="journal article" date="2015" name="Nature">
        <title>Complex archaea that bridge the gap between prokaryotes and eukaryotes.</title>
        <authorList>
            <person name="Spang A."/>
            <person name="Saw J.H."/>
            <person name="Jorgensen S.L."/>
            <person name="Zaremba-Niedzwiedzka K."/>
            <person name="Martijn J."/>
            <person name="Lind A.E."/>
            <person name="van Eijk R."/>
            <person name="Schleper C."/>
            <person name="Guy L."/>
            <person name="Ettema T.J."/>
        </authorList>
    </citation>
    <scope>NUCLEOTIDE SEQUENCE</scope>
</reference>
<dbReference type="InterPro" id="IPR001173">
    <property type="entry name" value="Glyco_trans_2-like"/>
</dbReference>
<accession>A0A0F9FFE2</accession>
<gene>
    <name evidence="2" type="ORF">LCGC14_2249990</name>
</gene>
<dbReference type="EMBL" id="LAZR01030647">
    <property type="protein sequence ID" value="KKL55980.1"/>
    <property type="molecule type" value="Genomic_DNA"/>
</dbReference>
<feature type="domain" description="Glycosyltransferase 2-like" evidence="1">
    <location>
        <begin position="6"/>
        <end position="152"/>
    </location>
</feature>
<organism evidence="2">
    <name type="scientific">marine sediment metagenome</name>
    <dbReference type="NCBI Taxonomy" id="412755"/>
    <lineage>
        <taxon>unclassified sequences</taxon>
        <taxon>metagenomes</taxon>
        <taxon>ecological metagenomes</taxon>
    </lineage>
</organism>
<evidence type="ECO:0000313" key="2">
    <source>
        <dbReference type="EMBL" id="KKL55980.1"/>
    </source>
</evidence>
<dbReference type="PANTHER" id="PTHR43685">
    <property type="entry name" value="GLYCOSYLTRANSFERASE"/>
    <property type="match status" value="1"/>
</dbReference>
<dbReference type="InterPro" id="IPR050834">
    <property type="entry name" value="Glycosyltransf_2"/>
</dbReference>
<name>A0A0F9FFE2_9ZZZZ</name>
<dbReference type="PANTHER" id="PTHR43685:SF2">
    <property type="entry name" value="GLYCOSYLTRANSFERASE 2-LIKE DOMAIN-CONTAINING PROTEIN"/>
    <property type="match status" value="1"/>
</dbReference>
<protein>
    <recommendedName>
        <fullName evidence="1">Glycosyltransferase 2-like domain-containing protein</fullName>
    </recommendedName>
</protein>
<dbReference type="Pfam" id="PF00535">
    <property type="entry name" value="Glycos_transf_2"/>
    <property type="match status" value="1"/>
</dbReference>
<dbReference type="AlphaFoldDB" id="A0A0F9FFE2"/>
<proteinExistence type="predicted"/>
<sequence>MRLPVTIVVTYYNQKKNLERTLPLWIEQGVQVIVCDDGSKKSQSPKAICDKYGATYFWQANEDNRQSEAFQRGLELTKTSFVMFTDADAIPCKGWADAMLGAWEPKRLLTGPREYKDKKGEWIRDWRQKYLDVFEHVDLIQKWKLMIGCNIFGLTKTFIDNGGWDINYRGYGLLDWDVSYRWVKNGGLFKYVPKAIVRFDEPPAKGEQGYFTGHTNDPRAEKLFGEKFPELAGVAP</sequence>